<dbReference type="InterPro" id="IPR023997">
    <property type="entry name" value="TonB-dep_OMP_SusC/RagA_CS"/>
</dbReference>
<keyword evidence="13" id="KW-1185">Reference proteome</keyword>
<dbReference type="GO" id="GO:0009279">
    <property type="term" value="C:cell outer membrane"/>
    <property type="evidence" value="ECO:0007669"/>
    <property type="project" value="UniProtKB-SubCell"/>
</dbReference>
<comment type="similarity">
    <text evidence="8 9">Belongs to the TonB-dependent receptor family.</text>
</comment>
<keyword evidence="4 8" id="KW-0812">Transmembrane</keyword>
<dbReference type="InterPro" id="IPR012910">
    <property type="entry name" value="Plug_dom"/>
</dbReference>
<dbReference type="InterPro" id="IPR000531">
    <property type="entry name" value="Beta-barrel_TonB"/>
</dbReference>
<evidence type="ECO:0000256" key="1">
    <source>
        <dbReference type="ARBA" id="ARBA00004571"/>
    </source>
</evidence>
<dbReference type="RefSeq" id="WP_165269795.1">
    <property type="nucleotide sequence ID" value="NZ_JAALLS010000017.1"/>
</dbReference>
<dbReference type="Gene3D" id="2.60.40.1120">
    <property type="entry name" value="Carboxypeptidase-like, regulatory domain"/>
    <property type="match status" value="1"/>
</dbReference>
<dbReference type="InterPro" id="IPR039426">
    <property type="entry name" value="TonB-dep_rcpt-like"/>
</dbReference>
<dbReference type="InterPro" id="IPR023996">
    <property type="entry name" value="TonB-dep_OMP_SusC/RagA"/>
</dbReference>
<dbReference type="NCBIfam" id="TIGR04057">
    <property type="entry name" value="SusC_RagA_signa"/>
    <property type="match status" value="1"/>
</dbReference>
<keyword evidence="3 8" id="KW-1134">Transmembrane beta strand</keyword>
<evidence type="ECO:0000313" key="13">
    <source>
        <dbReference type="Proteomes" id="UP000479132"/>
    </source>
</evidence>
<keyword evidence="7 8" id="KW-0998">Cell outer membrane</keyword>
<dbReference type="Gene3D" id="2.170.130.10">
    <property type="entry name" value="TonB-dependent receptor, plug domain"/>
    <property type="match status" value="1"/>
</dbReference>
<evidence type="ECO:0000256" key="5">
    <source>
        <dbReference type="ARBA" id="ARBA00023077"/>
    </source>
</evidence>
<protein>
    <submittedName>
        <fullName evidence="12">TonB-dependent receptor</fullName>
    </submittedName>
</protein>
<keyword evidence="12" id="KW-0675">Receptor</keyword>
<gene>
    <name evidence="12" type="ORF">G3569_12905</name>
</gene>
<dbReference type="AlphaFoldDB" id="A0A6M1TGM5"/>
<comment type="caution">
    <text evidence="12">The sequence shown here is derived from an EMBL/GenBank/DDBJ whole genome shotgun (WGS) entry which is preliminary data.</text>
</comment>
<evidence type="ECO:0000313" key="12">
    <source>
        <dbReference type="EMBL" id="NGP89252.1"/>
    </source>
</evidence>
<dbReference type="Proteomes" id="UP000479132">
    <property type="component" value="Unassembled WGS sequence"/>
</dbReference>
<organism evidence="12 13">
    <name type="scientific">Fodinibius halophilus</name>
    <dbReference type="NCBI Taxonomy" id="1736908"/>
    <lineage>
        <taxon>Bacteria</taxon>
        <taxon>Pseudomonadati</taxon>
        <taxon>Balneolota</taxon>
        <taxon>Balneolia</taxon>
        <taxon>Balneolales</taxon>
        <taxon>Balneolaceae</taxon>
        <taxon>Fodinibius</taxon>
    </lineage>
</organism>
<dbReference type="NCBIfam" id="TIGR04056">
    <property type="entry name" value="OMP_RagA_SusC"/>
    <property type="match status" value="1"/>
</dbReference>
<dbReference type="Pfam" id="PF07715">
    <property type="entry name" value="Plug"/>
    <property type="match status" value="1"/>
</dbReference>
<dbReference type="Gene3D" id="3.55.50.30">
    <property type="match status" value="1"/>
</dbReference>
<evidence type="ECO:0000256" key="9">
    <source>
        <dbReference type="RuleBase" id="RU003357"/>
    </source>
</evidence>
<evidence type="ECO:0000256" key="6">
    <source>
        <dbReference type="ARBA" id="ARBA00023136"/>
    </source>
</evidence>
<dbReference type="Pfam" id="PF13715">
    <property type="entry name" value="CarbopepD_reg_2"/>
    <property type="match status" value="1"/>
</dbReference>
<dbReference type="SUPFAM" id="SSF49464">
    <property type="entry name" value="Carboxypeptidase regulatory domain-like"/>
    <property type="match status" value="1"/>
</dbReference>
<feature type="domain" description="TonB-dependent receptor plug" evidence="11">
    <location>
        <begin position="230"/>
        <end position="347"/>
    </location>
</feature>
<evidence type="ECO:0000256" key="8">
    <source>
        <dbReference type="PROSITE-ProRule" id="PRU01360"/>
    </source>
</evidence>
<evidence type="ECO:0000256" key="4">
    <source>
        <dbReference type="ARBA" id="ARBA00022692"/>
    </source>
</evidence>
<keyword evidence="5 9" id="KW-0798">TonB box</keyword>
<comment type="subcellular location">
    <subcellularLocation>
        <location evidence="1 8">Cell outer membrane</location>
        <topology evidence="1 8">Multi-pass membrane protein</topology>
    </subcellularLocation>
</comment>
<dbReference type="InterPro" id="IPR036942">
    <property type="entry name" value="Beta-barrel_TonB_sf"/>
</dbReference>
<proteinExistence type="inferred from homology"/>
<reference evidence="12 13" key="1">
    <citation type="submission" date="2020-02" db="EMBL/GenBank/DDBJ databases">
        <title>Aliifodinibius halophilus 2W32, complete genome.</title>
        <authorList>
            <person name="Li Y."/>
            <person name="Wu S."/>
        </authorList>
    </citation>
    <scope>NUCLEOTIDE SEQUENCE [LARGE SCALE GENOMIC DNA]</scope>
    <source>
        <strain evidence="12 13">2W32</strain>
    </source>
</reference>
<feature type="domain" description="TonB-dependent receptor-like beta-barrel" evidence="10">
    <location>
        <begin position="607"/>
        <end position="1082"/>
    </location>
</feature>
<keyword evidence="6 8" id="KW-0472">Membrane</keyword>
<evidence type="ECO:0000256" key="2">
    <source>
        <dbReference type="ARBA" id="ARBA00022448"/>
    </source>
</evidence>
<dbReference type="Gene3D" id="2.40.170.20">
    <property type="entry name" value="TonB-dependent receptor, beta-barrel domain"/>
    <property type="match status" value="1"/>
</dbReference>
<dbReference type="InterPro" id="IPR008969">
    <property type="entry name" value="CarboxyPept-like_regulatory"/>
</dbReference>
<dbReference type="InterPro" id="IPR037066">
    <property type="entry name" value="Plug_dom_sf"/>
</dbReference>
<name>A0A6M1TGM5_9BACT</name>
<evidence type="ECO:0000256" key="7">
    <source>
        <dbReference type="ARBA" id="ARBA00023237"/>
    </source>
</evidence>
<dbReference type="SUPFAM" id="SSF56935">
    <property type="entry name" value="Porins"/>
    <property type="match status" value="1"/>
</dbReference>
<evidence type="ECO:0000256" key="3">
    <source>
        <dbReference type="ARBA" id="ARBA00022452"/>
    </source>
</evidence>
<sequence length="1119" mass="123053">MLLIMLLAICTNGYAQNMEATLAELYDGEVLVQTAENRASAKLQKEVRLQEGKQNLVAVLKSIAQQVGLKLSYSEQLIPSDKEVHITGTKNTAEQALWDVLSGTPYRFGVSASGQLVLMRTAGTQSKKEVQTGTISGKVVVAESGETLPGANVFIKATGQGASTDANGEFSISNVESGVYEITATFIGYRRNVKEVEVVDGETTELVFKMVQSNLGLNEVVVTGYSSQTKREFTGSMSTVGSEELENVSLQNAEALLQGRASGVQLTTSSGNPGGGFEIRVRGEGSITAGNGPLWIVDGVQINSNSNTEGNDVSPLNSIPASDIESIEVLKDASAAAIYGAQAANGVVLISTKRGRKGDAQITVNYETGIRKDIKRLELMNSQEWVEYHFEAQGESETRGDVEDFGYDRNFDPESLPTFDWQDYIYRNGVSNSVNVSASGGNENTTYYIGGAWENTEAQVKEVKFERFNLRTNFDHQFTSKFSSNLNINLTSSSAPGVCQDGFYVNCPFYQSIEEVPMSFPYIDADGNLTGSRTIEKGGRYNPYTEQGLNNNPAVILNEEERSTKVTHILANMAPTYEFADWLSLSGMLAMDYRLEKEKDWERPIADPGNDGSVNRRVGTVSNFSTNIRLNAYRTFSENHNVSGLLGAEYRREYVDEIEATQIGIGNSFLGVIDAAATPESGQGFNTEFRIASYFGQLKYNFDERYYATVTSRYDGSSRFGKDKRWGFFPSASVAWRISEESFFNIDAINELKLRAGYGITGNAAINNFEARGLFGVAGSYKGTTGLTATQLANNALTWEEASEINLGLDYALFNNRVSGSIDLYKRINTDLLLDRPLPTDSGLGSITENIGEVENRGIEFEIRTVNMDLSDFLWSTRFNIAIQQNEVKDLVKDSKMLDPSDDDPIAVGHSLEAFWMPRWAGVNPADGRPMWYDANGNITYRPTTADNVFLDGGEQDVIGGFGNRFSYKGLSVDIFFQYSFGQTVQPETEFSYLFSDEEGVLKDVHTDRWREAGDIAKYPRASENGTGYFEASGWSDVNSSNSLFDASYIRLKNVSVSYTLPARISDKLGLRSVRIYGSGLNLMTWTAYPYLDPETVGNESSASFPTALQVNGGVELQF</sequence>
<evidence type="ECO:0000259" key="11">
    <source>
        <dbReference type="Pfam" id="PF07715"/>
    </source>
</evidence>
<dbReference type="Pfam" id="PF00593">
    <property type="entry name" value="TonB_dep_Rec_b-barrel"/>
    <property type="match status" value="1"/>
</dbReference>
<accession>A0A6M1TGM5</accession>
<dbReference type="PROSITE" id="PS52016">
    <property type="entry name" value="TONB_DEPENDENT_REC_3"/>
    <property type="match status" value="1"/>
</dbReference>
<dbReference type="EMBL" id="JAALLS010000017">
    <property type="protein sequence ID" value="NGP89252.1"/>
    <property type="molecule type" value="Genomic_DNA"/>
</dbReference>
<evidence type="ECO:0000259" key="10">
    <source>
        <dbReference type="Pfam" id="PF00593"/>
    </source>
</evidence>
<keyword evidence="2 8" id="KW-0813">Transport</keyword>